<accession>A0A0U2SIX7</accession>
<feature type="transmembrane region" description="Helical" evidence="6">
    <location>
        <begin position="49"/>
        <end position="66"/>
    </location>
</feature>
<keyword evidence="4 6" id="KW-1133">Transmembrane helix</keyword>
<keyword evidence="2" id="KW-1003">Cell membrane</keyword>
<feature type="domain" description="Acyltransferase 3" evidence="7">
    <location>
        <begin position="7"/>
        <end position="332"/>
    </location>
</feature>
<feature type="transmembrane region" description="Helical" evidence="6">
    <location>
        <begin position="289"/>
        <end position="307"/>
    </location>
</feature>
<dbReference type="OrthoDB" id="77584at2157"/>
<proteinExistence type="predicted"/>
<comment type="subcellular location">
    <subcellularLocation>
        <location evidence="1">Cell membrane</location>
        <topology evidence="1">Multi-pass membrane protein</topology>
    </subcellularLocation>
</comment>
<dbReference type="RefSeq" id="WP_058739184.1">
    <property type="nucleotide sequence ID" value="NZ_CP011266.1"/>
</dbReference>
<gene>
    <name evidence="8" type="ORF">sm9_1117</name>
</gene>
<organism evidence="8 9">
    <name type="scientific">Methanobrevibacter millerae</name>
    <dbReference type="NCBI Taxonomy" id="230361"/>
    <lineage>
        <taxon>Archaea</taxon>
        <taxon>Methanobacteriati</taxon>
        <taxon>Methanobacteriota</taxon>
        <taxon>Methanomada group</taxon>
        <taxon>Methanobacteria</taxon>
        <taxon>Methanobacteriales</taxon>
        <taxon>Methanobacteriaceae</taxon>
        <taxon>Methanobrevibacter</taxon>
    </lineage>
</organism>
<evidence type="ECO:0000256" key="5">
    <source>
        <dbReference type="ARBA" id="ARBA00023136"/>
    </source>
</evidence>
<dbReference type="GO" id="GO:0005886">
    <property type="term" value="C:plasma membrane"/>
    <property type="evidence" value="ECO:0007669"/>
    <property type="project" value="UniProtKB-SubCell"/>
</dbReference>
<evidence type="ECO:0000256" key="1">
    <source>
        <dbReference type="ARBA" id="ARBA00004651"/>
    </source>
</evidence>
<dbReference type="AlphaFoldDB" id="A0A0U2SIX7"/>
<keyword evidence="9" id="KW-1185">Reference proteome</keyword>
<evidence type="ECO:0000313" key="8">
    <source>
        <dbReference type="EMBL" id="ALT68901.1"/>
    </source>
</evidence>
<dbReference type="PATRIC" id="fig|230361.4.peg.1153"/>
<feature type="transmembrane region" description="Helical" evidence="6">
    <location>
        <begin position="7"/>
        <end position="29"/>
    </location>
</feature>
<dbReference type="KEGG" id="mmil:sm9_1117"/>
<evidence type="ECO:0000313" key="9">
    <source>
        <dbReference type="Proteomes" id="UP000067738"/>
    </source>
</evidence>
<evidence type="ECO:0000256" key="3">
    <source>
        <dbReference type="ARBA" id="ARBA00022692"/>
    </source>
</evidence>
<evidence type="ECO:0000256" key="6">
    <source>
        <dbReference type="SAM" id="Phobius"/>
    </source>
</evidence>
<dbReference type="PANTHER" id="PTHR40074">
    <property type="entry name" value="O-ACETYLTRANSFERASE WECH"/>
    <property type="match status" value="1"/>
</dbReference>
<dbReference type="Proteomes" id="UP000067738">
    <property type="component" value="Chromosome"/>
</dbReference>
<dbReference type="GO" id="GO:0009246">
    <property type="term" value="P:enterobacterial common antigen biosynthetic process"/>
    <property type="evidence" value="ECO:0007669"/>
    <property type="project" value="TreeGrafter"/>
</dbReference>
<dbReference type="InterPro" id="IPR002656">
    <property type="entry name" value="Acyl_transf_3_dom"/>
</dbReference>
<feature type="transmembrane region" description="Helical" evidence="6">
    <location>
        <begin position="243"/>
        <end position="268"/>
    </location>
</feature>
<sequence length="349" mass="40622">MNSERLLWIDLLKFLAVFGVIGIHVSSAALNVNPLFSFNWYQGVFFESIFRFAIILFIMASGYLLLRKQQPIEVIPKRIKRILLPFIFWLIVYAIIKIIFKQSLGPNWQILDVFKYIFKGFLDPTIISVQFWYVYMILGLYILSPLLSRWIQNAPMREIEYILIVWAILSIFQFFNIDSILFDYFRYFTGAIGYFILGYYLAIKDKHVLKSKQFGLMLFIMGTLITFVGTILLSVMTKQQSLFFIRLGDITPGACLQALGLYIIVFNTDFNRIDDKFKEYIINISKTSYGIYLVNVLVINLFEKIHIINLTGFVFFDIIIGVILSTGASYIIIKIMDKIKILRPFTGNS</sequence>
<dbReference type="PANTHER" id="PTHR40074:SF2">
    <property type="entry name" value="O-ACETYLTRANSFERASE WECH"/>
    <property type="match status" value="1"/>
</dbReference>
<feature type="transmembrane region" description="Helical" evidence="6">
    <location>
        <begin position="82"/>
        <end position="100"/>
    </location>
</feature>
<evidence type="ECO:0000256" key="2">
    <source>
        <dbReference type="ARBA" id="ARBA00022475"/>
    </source>
</evidence>
<feature type="transmembrane region" description="Helical" evidence="6">
    <location>
        <begin position="313"/>
        <end position="333"/>
    </location>
</feature>
<keyword evidence="3 6" id="KW-0812">Transmembrane</keyword>
<dbReference type="Pfam" id="PF01757">
    <property type="entry name" value="Acyl_transf_3"/>
    <property type="match status" value="1"/>
</dbReference>
<name>A0A0U2SIX7_9EURY</name>
<dbReference type="GO" id="GO:0016413">
    <property type="term" value="F:O-acetyltransferase activity"/>
    <property type="evidence" value="ECO:0007669"/>
    <property type="project" value="TreeGrafter"/>
</dbReference>
<evidence type="ECO:0000256" key="4">
    <source>
        <dbReference type="ARBA" id="ARBA00022989"/>
    </source>
</evidence>
<keyword evidence="5 6" id="KW-0472">Membrane</keyword>
<dbReference type="EMBL" id="CP011266">
    <property type="protein sequence ID" value="ALT68901.1"/>
    <property type="molecule type" value="Genomic_DNA"/>
</dbReference>
<evidence type="ECO:0000259" key="7">
    <source>
        <dbReference type="Pfam" id="PF01757"/>
    </source>
</evidence>
<feature type="transmembrane region" description="Helical" evidence="6">
    <location>
        <begin position="214"/>
        <end position="237"/>
    </location>
</feature>
<feature type="transmembrane region" description="Helical" evidence="6">
    <location>
        <begin position="159"/>
        <end position="178"/>
    </location>
</feature>
<protein>
    <recommendedName>
        <fullName evidence="7">Acyltransferase 3 domain-containing protein</fullName>
    </recommendedName>
</protein>
<dbReference type="GeneID" id="26736080"/>
<feature type="transmembrane region" description="Helical" evidence="6">
    <location>
        <begin position="130"/>
        <end position="147"/>
    </location>
</feature>
<reference evidence="8 9" key="1">
    <citation type="submission" date="2015-04" db="EMBL/GenBank/DDBJ databases">
        <title>The complete genome sequence of the rumen methanogen Methanobrevibacter millerae SM9.</title>
        <authorList>
            <person name="Leahy S.C."/>
            <person name="Kelly W.J."/>
            <person name="Pacheco D.M."/>
            <person name="Li D."/>
            <person name="Altermann E."/>
            <person name="Attwood G.T."/>
        </authorList>
    </citation>
    <scope>NUCLEOTIDE SEQUENCE [LARGE SCALE GENOMIC DNA]</scope>
    <source>
        <strain evidence="8 9">SM9</strain>
    </source>
</reference>
<feature type="transmembrane region" description="Helical" evidence="6">
    <location>
        <begin position="184"/>
        <end position="202"/>
    </location>
</feature>